<comment type="caution">
    <text evidence="6">The sequence shown here is derived from an EMBL/GenBank/DDBJ whole genome shotgun (WGS) entry which is preliminary data.</text>
</comment>
<evidence type="ECO:0000256" key="1">
    <source>
        <dbReference type="ARBA" id="ARBA00023235"/>
    </source>
</evidence>
<feature type="domain" description="UDP-N-acetylglucosamine 2-epimerase" evidence="5">
    <location>
        <begin position="30"/>
        <end position="368"/>
    </location>
</feature>
<evidence type="ECO:0000313" key="6">
    <source>
        <dbReference type="EMBL" id="OGC35296.1"/>
    </source>
</evidence>
<evidence type="ECO:0000313" key="7">
    <source>
        <dbReference type="Proteomes" id="UP000178951"/>
    </source>
</evidence>
<comment type="similarity">
    <text evidence="2 4">Belongs to the UDP-N-acetylglucosamine 2-epimerase family.</text>
</comment>
<dbReference type="CDD" id="cd03786">
    <property type="entry name" value="GTB_UDP-GlcNAc_2-Epimerase"/>
    <property type="match status" value="1"/>
</dbReference>
<dbReference type="Pfam" id="PF02350">
    <property type="entry name" value="Epimerase_2"/>
    <property type="match status" value="1"/>
</dbReference>
<evidence type="ECO:0000256" key="2">
    <source>
        <dbReference type="ARBA" id="ARBA00038209"/>
    </source>
</evidence>
<evidence type="ECO:0000259" key="5">
    <source>
        <dbReference type="Pfam" id="PF02350"/>
    </source>
</evidence>
<dbReference type="PANTHER" id="PTHR43174">
    <property type="entry name" value="UDP-N-ACETYLGLUCOSAMINE 2-EPIMERASE"/>
    <property type="match status" value="1"/>
</dbReference>
<dbReference type="GO" id="GO:0008761">
    <property type="term" value="F:UDP-N-acetylglucosamine 2-epimerase activity"/>
    <property type="evidence" value="ECO:0007669"/>
    <property type="project" value="UniProtKB-EC"/>
</dbReference>
<keyword evidence="1 4" id="KW-0413">Isomerase</keyword>
<dbReference type="EMBL" id="MEUF01000031">
    <property type="protein sequence ID" value="OGC35296.1"/>
    <property type="molecule type" value="Genomic_DNA"/>
</dbReference>
<gene>
    <name evidence="6" type="ORF">A2311_00680</name>
</gene>
<proteinExistence type="inferred from homology"/>
<dbReference type="Gene3D" id="3.40.50.2000">
    <property type="entry name" value="Glycogen Phosphorylase B"/>
    <property type="match status" value="2"/>
</dbReference>
<evidence type="ECO:0000256" key="3">
    <source>
        <dbReference type="ARBA" id="ARBA00038858"/>
    </source>
</evidence>
<dbReference type="InterPro" id="IPR029767">
    <property type="entry name" value="WecB-like"/>
</dbReference>
<dbReference type="EC" id="5.1.3.14" evidence="3"/>
<dbReference type="STRING" id="1802583.A2311_00680"/>
<dbReference type="Proteomes" id="UP000178951">
    <property type="component" value="Unassembled WGS sequence"/>
</dbReference>
<reference evidence="6 7" key="1">
    <citation type="journal article" date="2016" name="Nat. Commun.">
        <title>Thousands of microbial genomes shed light on interconnected biogeochemical processes in an aquifer system.</title>
        <authorList>
            <person name="Anantharaman K."/>
            <person name="Brown C.T."/>
            <person name="Hug L.A."/>
            <person name="Sharon I."/>
            <person name="Castelle C.J."/>
            <person name="Probst A.J."/>
            <person name="Thomas B.C."/>
            <person name="Singh A."/>
            <person name="Wilkins M.J."/>
            <person name="Karaoz U."/>
            <person name="Brodie E.L."/>
            <person name="Williams K.H."/>
            <person name="Hubbard S.S."/>
            <person name="Banfield J.F."/>
        </authorList>
    </citation>
    <scope>NUCLEOTIDE SEQUENCE [LARGE SCALE GENOMIC DNA]</scope>
</reference>
<name>A0A1F4TRM0_UNCSA</name>
<evidence type="ECO:0000256" key="4">
    <source>
        <dbReference type="RuleBase" id="RU003513"/>
    </source>
</evidence>
<dbReference type="PANTHER" id="PTHR43174:SF2">
    <property type="entry name" value="UDP-N-ACETYLGLUCOSAMINE 2-EPIMERASE"/>
    <property type="match status" value="1"/>
</dbReference>
<dbReference type="InterPro" id="IPR003331">
    <property type="entry name" value="UDP_GlcNAc_Epimerase_2_dom"/>
</dbReference>
<accession>A0A1F4TRM0</accession>
<sequence length="390" mass="43656">MGNRKKIMSVFGTRPEAIKMAPVVKAIEDNHDLLEQVVVVTGQHRQMLDQVLKIFEVVPDYDLEIMQANQTIASVVARCLQGLEPLILDEKPDLMLVQGDTSTAFAAGLAAFYYKIPLGHVEAGLRTFDKWRPFPEEMNRQLLTDLTDLHFPPTASARQNLLAENVMPEKIALTGNTVIDALFKVSQRPYDLAATGIKIDPKKKLLTVTAHRRELFGQPIKDVCAAIKRLAEQFSSEIYFVIPVHKNPQVREVIQTTLGNSANIQLIEPLDYEPFIHLMKASYLILTDSGGVQEEAPSLGKPVLVMREKTERPEAIEAGTVKLVGISEENIYQETVRLLTDEQAYRQMTQAVNPYGDGQAAERTVGFILHYFGLSDRKPEEFGAKIMSSR</sequence>
<dbReference type="AlphaFoldDB" id="A0A1F4TRM0"/>
<dbReference type="SUPFAM" id="SSF53756">
    <property type="entry name" value="UDP-Glycosyltransferase/glycogen phosphorylase"/>
    <property type="match status" value="1"/>
</dbReference>
<organism evidence="6 7">
    <name type="scientific">candidate division WOR-1 bacterium RIFOXYB2_FULL_48_7</name>
    <dbReference type="NCBI Taxonomy" id="1802583"/>
    <lineage>
        <taxon>Bacteria</taxon>
        <taxon>Bacillati</taxon>
        <taxon>Saganbacteria</taxon>
    </lineage>
</organism>
<protein>
    <recommendedName>
        <fullName evidence="3">UDP-N-acetylglucosamine 2-epimerase (non-hydrolyzing)</fullName>
        <ecNumber evidence="3">5.1.3.14</ecNumber>
    </recommendedName>
</protein>
<dbReference type="NCBIfam" id="TIGR00236">
    <property type="entry name" value="wecB"/>
    <property type="match status" value="1"/>
</dbReference>